<feature type="compositionally biased region" description="Polar residues" evidence="1">
    <location>
        <begin position="873"/>
        <end position="887"/>
    </location>
</feature>
<gene>
    <name evidence="5" type="primary">LOC113854859</name>
</gene>
<dbReference type="AlphaFoldDB" id="A0A8B8KDS2"/>
<feature type="region of interest" description="Disordered" evidence="1">
    <location>
        <begin position="148"/>
        <end position="184"/>
    </location>
</feature>
<feature type="compositionally biased region" description="Basic and acidic residues" evidence="1">
    <location>
        <begin position="175"/>
        <end position="184"/>
    </location>
</feature>
<dbReference type="GeneID" id="113854859"/>
<protein>
    <submittedName>
        <fullName evidence="5">Uncharacterized protein LOC113854859 isoform X1</fullName>
    </submittedName>
</protein>
<sequence length="1172" mass="128536">MDNQDQRRTQAHTAGFFFLCIFSLKGWSQLPFSAFPFFYCFSFWVLLVWCFLVKSLCLSGGFSWVSGFGNCVCFFFSLKFLEVEVFIYLFFLLVEGQESHGVHLCHKCGWPFPNPHPSAKHRRAHKKICGTVEGYKLFLSEGQTHLNGSDDEHVSDDDHKTPGLVVSGPNSLDTGKNEKGNDGVGEKLIRSEDDVFSDAVADFSDSGLSPEIKERLQEDSLDSGTDVERVDIKEPKFSGSSGDKDFDAGDVSQLIVKSTEDCQTQNPNILRSESDDERNTVELQGQLSGPIVDSLSNTISDLRSEDLIIVDSDESSDSPPIKAEAMPDTLPVKNIYSGQNVVDWSLISDAKETNLKEKDEINSNRGMVESVESFDNVVGEKCEGVSEIAVSDVVSWDHQVGDRSVHLKEKDGAEINSSRDVVEIVESSYNAVGVTFEGVSEIAVSDLASLDHQFSDGAVNLKEKNDAELLSLLPQGLLESKSVVITTHDGQGDFAHVVQFATSVDDKISQGKEEGNVNVDPLLTCDDRTDVAHHQSEYGDFDHKGVVSQNPFIYSSESSKHEEDDFKDAVTEENNFHFNTSKLSEKSDVLSPDMHVVDRSSMKMEPNSELLPEMHAEECITVESYQRSDEIDASTNAMKTEINENHHMVHFSEVHRPDNVCEDSQQISLPEGSLMALSNESQRDAFFGSAISETTNVINRDNINSHEKNRIEINDVAVDGKVVDVTVENVDIILKDVQPGEIMQSEVKQSDYLFKSDDAGEIGKTERDISDAQYTEMAAVKDTSSPKSSSSHLEVPAISEVGNDGLVRKSNVTECTIINPLSGAQEDIKEDEISVNIKLNEEYNKFVDTSADLHQAQDAELSVKAAEHVTRSYTSSPLNTVPSTQHDSAVDNPGGEPGREVSGITAVPVQGQTGNNLDKLSSSGVDVSIDSGSRCDSLEGNWGSVSVLSMQSDAPAVIEAETLPSNGLLASTEEGKSNLNNPKSAAPERQPSGKSEMFEPPSFMTLVEPRQVSPKASEIEKGQSPQQPDPTSQAGWFPTLTQVVNESQGRKKNEEIIAKVTNWSTSKEHTNLKSLLGEAAHSNKPKSPKGEEKSMNQKNSKVPENNGSGLTTVNSILGPESPAAQTVKGDAAKEWNSPARYPADIKREKRKVKSRPYWIQLVCCTSVDHQRR</sequence>
<feature type="region of interest" description="Disordered" evidence="1">
    <location>
        <begin position="209"/>
        <end position="245"/>
    </location>
</feature>
<dbReference type="PROSITE" id="PS00028">
    <property type="entry name" value="ZINC_FINGER_C2H2_1"/>
    <property type="match status" value="1"/>
</dbReference>
<reference evidence="4" key="1">
    <citation type="journal article" date="2019" name="Toxins">
        <title>Detection of Abrin-Like and Prepropulchellin-Like Toxin Genes and Transcripts Using Whole Genome Sequencing and Full-Length Transcript Sequencing of Abrus precatorius.</title>
        <authorList>
            <person name="Hovde B.T."/>
            <person name="Daligault H.E."/>
            <person name="Hanschen E.R."/>
            <person name="Kunde Y.A."/>
            <person name="Johnson M.B."/>
            <person name="Starkenburg S.R."/>
            <person name="Johnson S.L."/>
        </authorList>
    </citation>
    <scope>NUCLEOTIDE SEQUENCE [LARGE SCALE GENOMIC DNA]</scope>
</reference>
<reference evidence="5" key="2">
    <citation type="submission" date="2025-08" db="UniProtKB">
        <authorList>
            <consortium name="RefSeq"/>
        </authorList>
    </citation>
    <scope>IDENTIFICATION</scope>
    <source>
        <tissue evidence="5">Young leaves</tissue>
    </source>
</reference>
<dbReference type="OrthoDB" id="1939753at2759"/>
<feature type="compositionally biased region" description="Basic and acidic residues" evidence="1">
    <location>
        <begin position="1048"/>
        <end position="1057"/>
    </location>
</feature>
<keyword evidence="2" id="KW-0812">Transmembrane</keyword>
<evidence type="ECO:0000313" key="5">
    <source>
        <dbReference type="RefSeq" id="XP_027341937.1"/>
    </source>
</evidence>
<evidence type="ECO:0000313" key="4">
    <source>
        <dbReference type="Proteomes" id="UP000694853"/>
    </source>
</evidence>
<accession>A0A8B8KDS2</accession>
<feature type="compositionally biased region" description="Polar residues" evidence="1">
    <location>
        <begin position="1096"/>
        <end position="1115"/>
    </location>
</feature>
<keyword evidence="4" id="KW-1185">Reference proteome</keyword>
<feature type="compositionally biased region" description="Basic and acidic residues" evidence="1">
    <location>
        <begin position="148"/>
        <end position="161"/>
    </location>
</feature>
<name>A0A8B8KDS2_ABRPR</name>
<feature type="transmembrane region" description="Helical" evidence="2">
    <location>
        <begin position="12"/>
        <end position="30"/>
    </location>
</feature>
<dbReference type="InterPro" id="IPR013087">
    <property type="entry name" value="Znf_C2H2_type"/>
</dbReference>
<feature type="region of interest" description="Disordered" evidence="1">
    <location>
        <begin position="873"/>
        <end position="899"/>
    </location>
</feature>
<evidence type="ECO:0000259" key="3">
    <source>
        <dbReference type="PROSITE" id="PS00028"/>
    </source>
</evidence>
<evidence type="ECO:0000256" key="2">
    <source>
        <dbReference type="SAM" id="Phobius"/>
    </source>
</evidence>
<dbReference type="PANTHER" id="PTHR35746">
    <property type="entry name" value="PENTATRICOPEPTIDE REPEAT (PPR) SUPERFAMILY PROTEIN"/>
    <property type="match status" value="1"/>
</dbReference>
<dbReference type="KEGG" id="aprc:113854859"/>
<proteinExistence type="predicted"/>
<feature type="compositionally biased region" description="Polar residues" evidence="1">
    <location>
        <begin position="1023"/>
        <end position="1047"/>
    </location>
</feature>
<evidence type="ECO:0000256" key="1">
    <source>
        <dbReference type="SAM" id="MobiDB-lite"/>
    </source>
</evidence>
<keyword evidence="2" id="KW-1133">Transmembrane helix</keyword>
<feature type="region of interest" description="Disordered" evidence="1">
    <location>
        <begin position="969"/>
        <end position="1149"/>
    </location>
</feature>
<organism evidence="4 5">
    <name type="scientific">Abrus precatorius</name>
    <name type="common">Indian licorice</name>
    <name type="synonym">Glycine abrus</name>
    <dbReference type="NCBI Taxonomy" id="3816"/>
    <lineage>
        <taxon>Eukaryota</taxon>
        <taxon>Viridiplantae</taxon>
        <taxon>Streptophyta</taxon>
        <taxon>Embryophyta</taxon>
        <taxon>Tracheophyta</taxon>
        <taxon>Spermatophyta</taxon>
        <taxon>Magnoliopsida</taxon>
        <taxon>eudicotyledons</taxon>
        <taxon>Gunneridae</taxon>
        <taxon>Pentapetalae</taxon>
        <taxon>rosids</taxon>
        <taxon>fabids</taxon>
        <taxon>Fabales</taxon>
        <taxon>Fabaceae</taxon>
        <taxon>Papilionoideae</taxon>
        <taxon>50 kb inversion clade</taxon>
        <taxon>NPAAA clade</taxon>
        <taxon>indigoferoid/millettioid clade</taxon>
        <taxon>Abreae</taxon>
        <taxon>Abrus</taxon>
    </lineage>
</organism>
<feature type="compositionally biased region" description="Basic and acidic residues" evidence="1">
    <location>
        <begin position="226"/>
        <end position="245"/>
    </location>
</feature>
<dbReference type="Proteomes" id="UP000694853">
    <property type="component" value="Unplaced"/>
</dbReference>
<feature type="domain" description="C2H2-type" evidence="3">
    <location>
        <begin position="105"/>
        <end position="125"/>
    </location>
</feature>
<feature type="transmembrane region" description="Helical" evidence="2">
    <location>
        <begin position="68"/>
        <end position="94"/>
    </location>
</feature>
<dbReference type="PANTHER" id="PTHR35746:SF1">
    <property type="entry name" value="PENTATRICOPEPTIDE REPEAT (PPR) SUPERFAMILY PROTEIN"/>
    <property type="match status" value="1"/>
</dbReference>
<dbReference type="RefSeq" id="XP_027341937.1">
    <property type="nucleotide sequence ID" value="XM_027486136.1"/>
</dbReference>
<keyword evidence="2" id="KW-0472">Membrane</keyword>
<feature type="transmembrane region" description="Helical" evidence="2">
    <location>
        <begin position="36"/>
        <end position="56"/>
    </location>
</feature>